<sequence length="154" mass="17907">MPSVQRQPRGPVTRTFTEGYHFGPLWSRRKVVRFNTDIPFNESHANIRYVDMKSKYSRTGTSLSVHESHVHIGQDMFLVSGYWDPKADVSRSIFAVTRVIWRGEISVIRAGRYIPYCKRMKDGKKADLAVKRFAEVFKHRRIAKKLVPKTILVN</sequence>
<keyword evidence="2" id="KW-1185">Reference proteome</keyword>
<evidence type="ECO:0000313" key="2">
    <source>
        <dbReference type="Proteomes" id="UP000886501"/>
    </source>
</evidence>
<dbReference type="EMBL" id="MU118026">
    <property type="protein sequence ID" value="KAF9647793.1"/>
    <property type="molecule type" value="Genomic_DNA"/>
</dbReference>
<comment type="caution">
    <text evidence="1">The sequence shown here is derived from an EMBL/GenBank/DDBJ whole genome shotgun (WGS) entry which is preliminary data.</text>
</comment>
<dbReference type="Proteomes" id="UP000886501">
    <property type="component" value="Unassembled WGS sequence"/>
</dbReference>
<reference evidence="1" key="1">
    <citation type="submission" date="2019-10" db="EMBL/GenBank/DDBJ databases">
        <authorList>
            <consortium name="DOE Joint Genome Institute"/>
            <person name="Kuo A."/>
            <person name="Miyauchi S."/>
            <person name="Kiss E."/>
            <person name="Drula E."/>
            <person name="Kohler A."/>
            <person name="Sanchez-Garcia M."/>
            <person name="Andreopoulos B."/>
            <person name="Barry K.W."/>
            <person name="Bonito G."/>
            <person name="Buee M."/>
            <person name="Carver A."/>
            <person name="Chen C."/>
            <person name="Cichocki N."/>
            <person name="Clum A."/>
            <person name="Culley D."/>
            <person name="Crous P.W."/>
            <person name="Fauchery L."/>
            <person name="Girlanda M."/>
            <person name="Hayes R."/>
            <person name="Keri Z."/>
            <person name="Labutti K."/>
            <person name="Lipzen A."/>
            <person name="Lombard V."/>
            <person name="Magnuson J."/>
            <person name="Maillard F."/>
            <person name="Morin E."/>
            <person name="Murat C."/>
            <person name="Nolan M."/>
            <person name="Ohm R."/>
            <person name="Pangilinan J."/>
            <person name="Pereira M."/>
            <person name="Perotto S."/>
            <person name="Peter M."/>
            <person name="Riley R."/>
            <person name="Sitrit Y."/>
            <person name="Stielow B."/>
            <person name="Szollosi G."/>
            <person name="Zifcakova L."/>
            <person name="Stursova M."/>
            <person name="Spatafora J.W."/>
            <person name="Tedersoo L."/>
            <person name="Vaario L.-M."/>
            <person name="Yamada A."/>
            <person name="Yan M."/>
            <person name="Wang P."/>
            <person name="Xu J."/>
            <person name="Bruns T."/>
            <person name="Baldrian P."/>
            <person name="Vilgalys R."/>
            <person name="Henrissat B."/>
            <person name="Grigoriev I.V."/>
            <person name="Hibbett D."/>
            <person name="Nagy L.G."/>
            <person name="Martin F.M."/>
        </authorList>
    </citation>
    <scope>NUCLEOTIDE SEQUENCE</scope>
    <source>
        <strain evidence="1">P2</strain>
    </source>
</reference>
<proteinExistence type="predicted"/>
<organism evidence="1 2">
    <name type="scientific">Thelephora ganbajun</name>
    <name type="common">Ganba fungus</name>
    <dbReference type="NCBI Taxonomy" id="370292"/>
    <lineage>
        <taxon>Eukaryota</taxon>
        <taxon>Fungi</taxon>
        <taxon>Dikarya</taxon>
        <taxon>Basidiomycota</taxon>
        <taxon>Agaricomycotina</taxon>
        <taxon>Agaricomycetes</taxon>
        <taxon>Thelephorales</taxon>
        <taxon>Thelephoraceae</taxon>
        <taxon>Thelephora</taxon>
    </lineage>
</organism>
<gene>
    <name evidence="1" type="ORF">BDM02DRAFT_3270000</name>
</gene>
<protein>
    <submittedName>
        <fullName evidence="1">Uncharacterized protein</fullName>
    </submittedName>
</protein>
<evidence type="ECO:0000313" key="1">
    <source>
        <dbReference type="EMBL" id="KAF9647793.1"/>
    </source>
</evidence>
<accession>A0ACB6ZEB6</accession>
<name>A0ACB6ZEB6_THEGA</name>
<reference evidence="1" key="2">
    <citation type="journal article" date="2020" name="Nat. Commun.">
        <title>Large-scale genome sequencing of mycorrhizal fungi provides insights into the early evolution of symbiotic traits.</title>
        <authorList>
            <person name="Miyauchi S."/>
            <person name="Kiss E."/>
            <person name="Kuo A."/>
            <person name="Drula E."/>
            <person name="Kohler A."/>
            <person name="Sanchez-Garcia M."/>
            <person name="Morin E."/>
            <person name="Andreopoulos B."/>
            <person name="Barry K.W."/>
            <person name="Bonito G."/>
            <person name="Buee M."/>
            <person name="Carver A."/>
            <person name="Chen C."/>
            <person name="Cichocki N."/>
            <person name="Clum A."/>
            <person name="Culley D."/>
            <person name="Crous P.W."/>
            <person name="Fauchery L."/>
            <person name="Girlanda M."/>
            <person name="Hayes R.D."/>
            <person name="Keri Z."/>
            <person name="LaButti K."/>
            <person name="Lipzen A."/>
            <person name="Lombard V."/>
            <person name="Magnuson J."/>
            <person name="Maillard F."/>
            <person name="Murat C."/>
            <person name="Nolan M."/>
            <person name="Ohm R.A."/>
            <person name="Pangilinan J."/>
            <person name="Pereira M.F."/>
            <person name="Perotto S."/>
            <person name="Peter M."/>
            <person name="Pfister S."/>
            <person name="Riley R."/>
            <person name="Sitrit Y."/>
            <person name="Stielow J.B."/>
            <person name="Szollosi G."/>
            <person name="Zifcakova L."/>
            <person name="Stursova M."/>
            <person name="Spatafora J.W."/>
            <person name="Tedersoo L."/>
            <person name="Vaario L.M."/>
            <person name="Yamada A."/>
            <person name="Yan M."/>
            <person name="Wang P."/>
            <person name="Xu J."/>
            <person name="Bruns T."/>
            <person name="Baldrian P."/>
            <person name="Vilgalys R."/>
            <person name="Dunand C."/>
            <person name="Henrissat B."/>
            <person name="Grigoriev I.V."/>
            <person name="Hibbett D."/>
            <person name="Nagy L.G."/>
            <person name="Martin F.M."/>
        </authorList>
    </citation>
    <scope>NUCLEOTIDE SEQUENCE</scope>
    <source>
        <strain evidence="1">P2</strain>
    </source>
</reference>